<evidence type="ECO:0000313" key="1">
    <source>
        <dbReference type="EMBL" id="HIT94959.1"/>
    </source>
</evidence>
<dbReference type="InterPro" id="IPR041492">
    <property type="entry name" value="HAD_2"/>
</dbReference>
<dbReference type="SUPFAM" id="SSF56784">
    <property type="entry name" value="HAD-like"/>
    <property type="match status" value="1"/>
</dbReference>
<dbReference type="SFLD" id="SFLDG01129">
    <property type="entry name" value="C1.5:_HAD__Beta-PGM__Phosphata"/>
    <property type="match status" value="1"/>
</dbReference>
<dbReference type="InterPro" id="IPR023214">
    <property type="entry name" value="HAD_sf"/>
</dbReference>
<protein>
    <submittedName>
        <fullName evidence="1">HAD family phosphatase</fullName>
    </submittedName>
</protein>
<name>A0A9D1KS57_9FIRM</name>
<dbReference type="PRINTS" id="PR00413">
    <property type="entry name" value="HADHALOGNASE"/>
</dbReference>
<reference evidence="1" key="1">
    <citation type="submission" date="2020-10" db="EMBL/GenBank/DDBJ databases">
        <authorList>
            <person name="Gilroy R."/>
        </authorList>
    </citation>
    <scope>NUCLEOTIDE SEQUENCE</scope>
    <source>
        <strain evidence="1">ChiBcec7-5410</strain>
    </source>
</reference>
<dbReference type="AlphaFoldDB" id="A0A9D1KS57"/>
<gene>
    <name evidence="1" type="ORF">IAC43_07210</name>
</gene>
<dbReference type="PANTHER" id="PTHR18901">
    <property type="entry name" value="2-DEOXYGLUCOSE-6-PHOSPHATE PHOSPHATASE 2"/>
    <property type="match status" value="1"/>
</dbReference>
<dbReference type="InterPro" id="IPR036412">
    <property type="entry name" value="HAD-like_sf"/>
</dbReference>
<accession>A0A9D1KS57</accession>
<dbReference type="Proteomes" id="UP000824160">
    <property type="component" value="Unassembled WGS sequence"/>
</dbReference>
<dbReference type="InterPro" id="IPR006439">
    <property type="entry name" value="HAD-SF_hydro_IA"/>
</dbReference>
<dbReference type="NCBIfam" id="TIGR01509">
    <property type="entry name" value="HAD-SF-IA-v3"/>
    <property type="match status" value="1"/>
</dbReference>
<proteinExistence type="predicted"/>
<comment type="caution">
    <text evidence="1">The sequence shown here is derived from an EMBL/GenBank/DDBJ whole genome shotgun (WGS) entry which is preliminary data.</text>
</comment>
<sequence>MQKANAFPHPLKAVIFDMDGLLIDTEKHLVRCWCQAAQEMGFDMQREHALHIRSLAGKYAAPYLKSELGENFDYFRVRERRKELVAQALAENGLERKKGALELLKWLREKGIRTAVATATDEERATRYLSEIEVLPLLDKVVCATMVENGKPMPDVYLYACKQLGELPQNCLALEDSPNGVLSAWRAGCAVVMVPDLTQPDEQISSILTGVAPDLSAVIGLIQQMGR</sequence>
<dbReference type="EMBL" id="DVLW01000197">
    <property type="protein sequence ID" value="HIT94959.1"/>
    <property type="molecule type" value="Genomic_DNA"/>
</dbReference>
<dbReference type="Gene3D" id="1.10.150.240">
    <property type="entry name" value="Putative phosphatase, domain 2"/>
    <property type="match status" value="1"/>
</dbReference>
<organism evidence="1 2">
    <name type="scientific">Candidatus Faecivivens stercoripullorum</name>
    <dbReference type="NCBI Taxonomy" id="2840805"/>
    <lineage>
        <taxon>Bacteria</taxon>
        <taxon>Bacillati</taxon>
        <taxon>Bacillota</taxon>
        <taxon>Clostridia</taxon>
        <taxon>Eubacteriales</taxon>
        <taxon>Oscillospiraceae</taxon>
        <taxon>Oscillospiraceae incertae sedis</taxon>
        <taxon>Candidatus Faecivivens</taxon>
    </lineage>
</organism>
<dbReference type="Gene3D" id="3.40.50.1000">
    <property type="entry name" value="HAD superfamily/HAD-like"/>
    <property type="match status" value="1"/>
</dbReference>
<reference evidence="1" key="2">
    <citation type="journal article" date="2021" name="PeerJ">
        <title>Extensive microbial diversity within the chicken gut microbiome revealed by metagenomics and culture.</title>
        <authorList>
            <person name="Gilroy R."/>
            <person name="Ravi A."/>
            <person name="Getino M."/>
            <person name="Pursley I."/>
            <person name="Horton D.L."/>
            <person name="Alikhan N.F."/>
            <person name="Baker D."/>
            <person name="Gharbi K."/>
            <person name="Hall N."/>
            <person name="Watson M."/>
            <person name="Adriaenssens E.M."/>
            <person name="Foster-Nyarko E."/>
            <person name="Jarju S."/>
            <person name="Secka A."/>
            <person name="Antonio M."/>
            <person name="Oren A."/>
            <person name="Chaudhuri R.R."/>
            <person name="La Ragione R."/>
            <person name="Hildebrand F."/>
            <person name="Pallen M.J."/>
        </authorList>
    </citation>
    <scope>NUCLEOTIDE SEQUENCE</scope>
    <source>
        <strain evidence="1">ChiBcec7-5410</strain>
    </source>
</reference>
<dbReference type="Pfam" id="PF13419">
    <property type="entry name" value="HAD_2"/>
    <property type="match status" value="1"/>
</dbReference>
<dbReference type="SFLD" id="SFLDS00003">
    <property type="entry name" value="Haloacid_Dehalogenase"/>
    <property type="match status" value="1"/>
</dbReference>
<evidence type="ECO:0000313" key="2">
    <source>
        <dbReference type="Proteomes" id="UP000824160"/>
    </source>
</evidence>
<dbReference type="PANTHER" id="PTHR18901:SF38">
    <property type="entry name" value="PSEUDOURIDINE-5'-PHOSPHATASE"/>
    <property type="match status" value="1"/>
</dbReference>
<dbReference type="InterPro" id="IPR023198">
    <property type="entry name" value="PGP-like_dom2"/>
</dbReference>